<organism evidence="1 2">
    <name type="scientific">Micromonospora saelicesensis</name>
    <dbReference type="NCBI Taxonomy" id="285676"/>
    <lineage>
        <taxon>Bacteria</taxon>
        <taxon>Bacillati</taxon>
        <taxon>Actinomycetota</taxon>
        <taxon>Actinomycetes</taxon>
        <taxon>Micromonosporales</taxon>
        <taxon>Micromonosporaceae</taxon>
        <taxon>Micromonospora</taxon>
    </lineage>
</organism>
<dbReference type="AlphaFoldDB" id="A0A1C4Z3H5"/>
<dbReference type="STRING" id="285676.GA0070561_4882"/>
<protein>
    <submittedName>
        <fullName evidence="1">Uncharacterized protein</fullName>
    </submittedName>
</protein>
<reference evidence="1 2" key="1">
    <citation type="submission" date="2016-06" db="EMBL/GenBank/DDBJ databases">
        <authorList>
            <person name="Kjaerup R.B."/>
            <person name="Dalgaard T.S."/>
            <person name="Juul-Madsen H.R."/>
        </authorList>
    </citation>
    <scope>NUCLEOTIDE SEQUENCE [LARGE SCALE GENOMIC DNA]</scope>
    <source>
        <strain evidence="1 2">DSM 44871</strain>
    </source>
</reference>
<accession>A0A1C4Z3H5</accession>
<sequence length="90" mass="10179">MITGTIYNDSEWLGDFPLHTRGGHDGRQPGHPRVAPTEFREPGQVFHVTETTTFRWFSVDSAGNIEKNYDPTKSDKRGNYRAATITIAKK</sequence>
<evidence type="ECO:0000313" key="1">
    <source>
        <dbReference type="EMBL" id="SCF27520.1"/>
    </source>
</evidence>
<name>A0A1C4Z3H5_9ACTN</name>
<dbReference type="RefSeq" id="WP_091404313.1">
    <property type="nucleotide sequence ID" value="NZ_FMCR01000005.1"/>
</dbReference>
<evidence type="ECO:0000313" key="2">
    <source>
        <dbReference type="Proteomes" id="UP000198864"/>
    </source>
</evidence>
<proteinExistence type="predicted"/>
<dbReference type="Proteomes" id="UP000198864">
    <property type="component" value="Unassembled WGS sequence"/>
</dbReference>
<dbReference type="EMBL" id="FMCR01000005">
    <property type="protein sequence ID" value="SCF27520.1"/>
    <property type="molecule type" value="Genomic_DNA"/>
</dbReference>
<gene>
    <name evidence="1" type="ORF">GA0070561_4882</name>
</gene>